<name>A0ABR0ENN4_ZASCE</name>
<feature type="transmembrane region" description="Helical" evidence="1">
    <location>
        <begin position="301"/>
        <end position="320"/>
    </location>
</feature>
<organism evidence="2 3">
    <name type="scientific">Zasmidium cellare</name>
    <name type="common">Wine cellar mold</name>
    <name type="synonym">Racodium cellare</name>
    <dbReference type="NCBI Taxonomy" id="395010"/>
    <lineage>
        <taxon>Eukaryota</taxon>
        <taxon>Fungi</taxon>
        <taxon>Dikarya</taxon>
        <taxon>Ascomycota</taxon>
        <taxon>Pezizomycotina</taxon>
        <taxon>Dothideomycetes</taxon>
        <taxon>Dothideomycetidae</taxon>
        <taxon>Mycosphaerellales</taxon>
        <taxon>Mycosphaerellaceae</taxon>
        <taxon>Zasmidium</taxon>
    </lineage>
</organism>
<feature type="transmembrane region" description="Helical" evidence="1">
    <location>
        <begin position="164"/>
        <end position="182"/>
    </location>
</feature>
<feature type="transmembrane region" description="Helical" evidence="1">
    <location>
        <begin position="273"/>
        <end position="294"/>
    </location>
</feature>
<proteinExistence type="predicted"/>
<protein>
    <submittedName>
        <fullName evidence="2">Uncharacterized protein</fullName>
    </submittedName>
</protein>
<keyword evidence="1" id="KW-0472">Membrane</keyword>
<evidence type="ECO:0000256" key="1">
    <source>
        <dbReference type="SAM" id="Phobius"/>
    </source>
</evidence>
<gene>
    <name evidence="2" type="ORF">PRZ48_006187</name>
</gene>
<feature type="transmembrane region" description="Helical" evidence="1">
    <location>
        <begin position="430"/>
        <end position="452"/>
    </location>
</feature>
<dbReference type="Proteomes" id="UP001305779">
    <property type="component" value="Unassembled WGS sequence"/>
</dbReference>
<feature type="transmembrane region" description="Helical" evidence="1">
    <location>
        <begin position="362"/>
        <end position="379"/>
    </location>
</feature>
<sequence>MTVSLDLIANPNILTLQQTAHSATTTLNSSVTSVELYRHGCDFADPAGHFASNCTLACQQPAAVWDSMATLHNCLSYGAVSTLLSTGGLSEKDEEKLLEMGYTKEANVTTIMDPIDQCMHGFCREETDSGECYAHGVHQFDPDNFIKGACGYFKASPNVDVGGVGVYVGYLMQLAILIYAYIHTRLLASWLQALTFAFYAPFKGLKRARQAAASVQERLKATHQQAALISGLVEFQRAQAFYSITLQAAAIASLSGNGRVFDAESYQQMHLTISLLGDIAATGIVCIAFGLYILHGWNKRSWYTTVLSIVGIGVSFAAWVQTRLPLNNLRVLSPVEHNLPACGGRSPATYCLEPQAQTNTPLEATLIALSLLTTLLLTIRHYHAYHNRILSIKQYPWRLELAEAAFAGITGLMIYTLISNGELDAMRQGVQWTFSQLISVTIWAPCIVEYFYAAVRKWSLGANAELKKLLEEEDSDEE</sequence>
<feature type="transmembrane region" description="Helical" evidence="1">
    <location>
        <begin position="399"/>
        <end position="418"/>
    </location>
</feature>
<keyword evidence="1" id="KW-1133">Transmembrane helix</keyword>
<evidence type="ECO:0000313" key="2">
    <source>
        <dbReference type="EMBL" id="KAK4502761.1"/>
    </source>
</evidence>
<keyword evidence="1" id="KW-0812">Transmembrane</keyword>
<keyword evidence="3" id="KW-1185">Reference proteome</keyword>
<dbReference type="EMBL" id="JAXOVC010000004">
    <property type="protein sequence ID" value="KAK4502761.1"/>
    <property type="molecule type" value="Genomic_DNA"/>
</dbReference>
<accession>A0ABR0ENN4</accession>
<reference evidence="2 3" key="1">
    <citation type="journal article" date="2023" name="G3 (Bethesda)">
        <title>A chromosome-level genome assembly of Zasmidium syzygii isolated from banana leaves.</title>
        <authorList>
            <person name="van Westerhoven A.C."/>
            <person name="Mehrabi R."/>
            <person name="Talebi R."/>
            <person name="Steentjes M.B.F."/>
            <person name="Corcolon B."/>
            <person name="Chong P.A."/>
            <person name="Kema G.H.J."/>
            <person name="Seidl M.F."/>
        </authorList>
    </citation>
    <scope>NUCLEOTIDE SEQUENCE [LARGE SCALE GENOMIC DNA]</scope>
    <source>
        <strain evidence="2 3">P124</strain>
    </source>
</reference>
<evidence type="ECO:0000313" key="3">
    <source>
        <dbReference type="Proteomes" id="UP001305779"/>
    </source>
</evidence>
<comment type="caution">
    <text evidence="2">The sequence shown here is derived from an EMBL/GenBank/DDBJ whole genome shotgun (WGS) entry which is preliminary data.</text>
</comment>